<dbReference type="PROSITE" id="PS50045">
    <property type="entry name" value="SIGMA54_INTERACT_4"/>
    <property type="match status" value="1"/>
</dbReference>
<feature type="domain" description="Response regulatory" evidence="9">
    <location>
        <begin position="4"/>
        <end position="118"/>
    </location>
</feature>
<dbReference type="InterPro" id="IPR011006">
    <property type="entry name" value="CheY-like_superfamily"/>
</dbReference>
<evidence type="ECO:0000256" key="2">
    <source>
        <dbReference type="ARBA" id="ARBA00022741"/>
    </source>
</evidence>
<evidence type="ECO:0000313" key="11">
    <source>
        <dbReference type="Proteomes" id="UP000238392"/>
    </source>
</evidence>
<dbReference type="PRINTS" id="PR01590">
    <property type="entry name" value="HTHFIS"/>
</dbReference>
<keyword evidence="4" id="KW-0902">Two-component regulatory system</keyword>
<dbReference type="RefSeq" id="WP_106262353.1">
    <property type="nucleotide sequence ID" value="NZ_PVTQ01000001.1"/>
</dbReference>
<dbReference type="InterPro" id="IPR002078">
    <property type="entry name" value="Sigma_54_int"/>
</dbReference>
<dbReference type="GO" id="GO:0006355">
    <property type="term" value="P:regulation of DNA-templated transcription"/>
    <property type="evidence" value="ECO:0007669"/>
    <property type="project" value="InterPro"/>
</dbReference>
<evidence type="ECO:0000256" key="5">
    <source>
        <dbReference type="ARBA" id="ARBA00023015"/>
    </source>
</evidence>
<name>A0A2T0X572_9RHOB</name>
<keyword evidence="11" id="KW-1185">Reference proteome</keyword>
<accession>A0A2T0X572</accession>
<dbReference type="Gene3D" id="1.10.10.60">
    <property type="entry name" value="Homeodomain-like"/>
    <property type="match status" value="1"/>
</dbReference>
<evidence type="ECO:0000256" key="3">
    <source>
        <dbReference type="ARBA" id="ARBA00022840"/>
    </source>
</evidence>
<dbReference type="PROSITE" id="PS50110">
    <property type="entry name" value="RESPONSE_REGULATORY"/>
    <property type="match status" value="1"/>
</dbReference>
<comment type="caution">
    <text evidence="10">The sequence shown here is derived from an EMBL/GenBank/DDBJ whole genome shotgun (WGS) entry which is preliminary data.</text>
</comment>
<dbReference type="GO" id="GO:0005524">
    <property type="term" value="F:ATP binding"/>
    <property type="evidence" value="ECO:0007669"/>
    <property type="project" value="UniProtKB-KW"/>
</dbReference>
<keyword evidence="1 7" id="KW-0597">Phosphoprotein</keyword>
<keyword evidence="2" id="KW-0547">Nucleotide-binding</keyword>
<sequence length="408" mass="44204">MLTNVLIVEDDMAVREALGQTLDLGGLHPTLAGSFVGAKDLIQADFNGVILSDIRMPGRDGFYLLDYVRKVDADLPVILLTGEGDIPMAVQAMGAGAFDFLEKPCAPKDLLAALEKALAHRGLVLENRRLRAQLTAGDPAARMIFGKSQAMETLRATVRTIAGTATDVLVTGAPGTGVYKVAEVIHLMSPRAKEPFEKRSAAGLNPEALAEAMERAENGSIFLDEVALLPSETQFSLLTRLENAGARVLAGSTRDLAALVAEGQFNADLYYRLEGVRVYIPDLRERPEDIPVLFRQYVAQAAEQAGVSAPEITSEVIARLMAQDWPGNARALMNAAMRFALRLGDVVEDQSLGLAEQMAQVERSLLIEALRKHAGQATAAAKALKLPRKTFYDKLTRHGIRAEDFRSE</sequence>
<evidence type="ECO:0000259" key="8">
    <source>
        <dbReference type="PROSITE" id="PS50045"/>
    </source>
</evidence>
<dbReference type="Proteomes" id="UP000238392">
    <property type="component" value="Unassembled WGS sequence"/>
</dbReference>
<keyword evidence="3" id="KW-0067">ATP-binding</keyword>
<dbReference type="GO" id="GO:0000160">
    <property type="term" value="P:phosphorelay signal transduction system"/>
    <property type="evidence" value="ECO:0007669"/>
    <property type="project" value="UniProtKB-KW"/>
</dbReference>
<feature type="domain" description="Sigma-54 factor interaction" evidence="8">
    <location>
        <begin position="144"/>
        <end position="341"/>
    </location>
</feature>
<dbReference type="OrthoDB" id="9802388at2"/>
<dbReference type="SUPFAM" id="SSF52172">
    <property type="entry name" value="CheY-like"/>
    <property type="match status" value="1"/>
</dbReference>
<dbReference type="SMART" id="SM00448">
    <property type="entry name" value="REC"/>
    <property type="match status" value="1"/>
</dbReference>
<reference evidence="10 11" key="1">
    <citation type="submission" date="2018-03" db="EMBL/GenBank/DDBJ databases">
        <title>Genomic Encyclopedia of Archaeal and Bacterial Type Strains, Phase II (KMG-II): from individual species to whole genera.</title>
        <authorList>
            <person name="Goeker M."/>
        </authorList>
    </citation>
    <scope>NUCLEOTIDE SEQUENCE [LARGE SCALE GENOMIC DNA]</scope>
    <source>
        <strain evidence="10 11">DSM 100212</strain>
    </source>
</reference>
<evidence type="ECO:0000256" key="4">
    <source>
        <dbReference type="ARBA" id="ARBA00023012"/>
    </source>
</evidence>
<keyword evidence="5" id="KW-0805">Transcription regulation</keyword>
<dbReference type="InterPro" id="IPR002197">
    <property type="entry name" value="HTH_Fis"/>
</dbReference>
<dbReference type="GO" id="GO:0043565">
    <property type="term" value="F:sequence-specific DNA binding"/>
    <property type="evidence" value="ECO:0007669"/>
    <property type="project" value="InterPro"/>
</dbReference>
<gene>
    <name evidence="10" type="ORF">CLV74_101207</name>
</gene>
<dbReference type="Pfam" id="PF25601">
    <property type="entry name" value="AAA_lid_14"/>
    <property type="match status" value="1"/>
</dbReference>
<dbReference type="Gene3D" id="1.10.8.60">
    <property type="match status" value="1"/>
</dbReference>
<dbReference type="Gene3D" id="3.40.50.300">
    <property type="entry name" value="P-loop containing nucleotide triphosphate hydrolases"/>
    <property type="match status" value="1"/>
</dbReference>
<evidence type="ECO:0000259" key="9">
    <source>
        <dbReference type="PROSITE" id="PS50110"/>
    </source>
</evidence>
<proteinExistence type="predicted"/>
<evidence type="ECO:0000256" key="1">
    <source>
        <dbReference type="ARBA" id="ARBA00022553"/>
    </source>
</evidence>
<protein>
    <submittedName>
        <fullName evidence="10">Two-component system C4-dicarboxylate transport response regulator DctD</fullName>
    </submittedName>
</protein>
<dbReference type="FunFam" id="3.40.50.2300:FF:000018">
    <property type="entry name" value="DNA-binding transcriptional regulator NtrC"/>
    <property type="match status" value="1"/>
</dbReference>
<dbReference type="Pfam" id="PF02954">
    <property type="entry name" value="HTH_8"/>
    <property type="match status" value="1"/>
</dbReference>
<dbReference type="InterPro" id="IPR058031">
    <property type="entry name" value="AAA_lid_NorR"/>
</dbReference>
<feature type="modified residue" description="4-aspartylphosphate" evidence="7">
    <location>
        <position position="53"/>
    </location>
</feature>
<dbReference type="SUPFAM" id="SSF52540">
    <property type="entry name" value="P-loop containing nucleoside triphosphate hydrolases"/>
    <property type="match status" value="1"/>
</dbReference>
<dbReference type="SUPFAM" id="SSF46689">
    <property type="entry name" value="Homeodomain-like"/>
    <property type="match status" value="1"/>
</dbReference>
<evidence type="ECO:0000256" key="6">
    <source>
        <dbReference type="ARBA" id="ARBA00023163"/>
    </source>
</evidence>
<evidence type="ECO:0000313" key="10">
    <source>
        <dbReference type="EMBL" id="PRY94076.1"/>
    </source>
</evidence>
<dbReference type="InterPro" id="IPR001789">
    <property type="entry name" value="Sig_transdc_resp-reg_receiver"/>
</dbReference>
<organism evidence="10 11">
    <name type="scientific">Donghicola tyrosinivorans</name>
    <dbReference type="NCBI Taxonomy" id="1652492"/>
    <lineage>
        <taxon>Bacteria</taxon>
        <taxon>Pseudomonadati</taxon>
        <taxon>Pseudomonadota</taxon>
        <taxon>Alphaproteobacteria</taxon>
        <taxon>Rhodobacterales</taxon>
        <taxon>Roseobacteraceae</taxon>
        <taxon>Donghicola</taxon>
    </lineage>
</organism>
<dbReference type="PANTHER" id="PTHR32071">
    <property type="entry name" value="TRANSCRIPTIONAL REGULATORY PROTEIN"/>
    <property type="match status" value="1"/>
</dbReference>
<dbReference type="InterPro" id="IPR027417">
    <property type="entry name" value="P-loop_NTPase"/>
</dbReference>
<keyword evidence="6" id="KW-0804">Transcription</keyword>
<dbReference type="Pfam" id="PF14532">
    <property type="entry name" value="Sigma54_activ_2"/>
    <property type="match status" value="1"/>
</dbReference>
<dbReference type="Pfam" id="PF00072">
    <property type="entry name" value="Response_reg"/>
    <property type="match status" value="1"/>
</dbReference>
<evidence type="ECO:0000256" key="7">
    <source>
        <dbReference type="PROSITE-ProRule" id="PRU00169"/>
    </source>
</evidence>
<dbReference type="EMBL" id="PVTQ01000001">
    <property type="protein sequence ID" value="PRY94076.1"/>
    <property type="molecule type" value="Genomic_DNA"/>
</dbReference>
<dbReference type="InterPro" id="IPR009057">
    <property type="entry name" value="Homeodomain-like_sf"/>
</dbReference>
<dbReference type="AlphaFoldDB" id="A0A2T0X572"/>
<dbReference type="Gene3D" id="3.40.50.2300">
    <property type="match status" value="1"/>
</dbReference>
<dbReference type="PANTHER" id="PTHR32071:SF57">
    <property type="entry name" value="C4-DICARBOXYLATE TRANSPORT TRANSCRIPTIONAL REGULATORY PROTEIN DCTD"/>
    <property type="match status" value="1"/>
</dbReference>